<dbReference type="PANTHER" id="PTHR43471:SF14">
    <property type="entry name" value="ABC-2 TYPE TRANSPORT SYSTEM PERMEASE PROTEIN"/>
    <property type="match status" value="1"/>
</dbReference>
<sequence>MNFKRITLIGLKEFQDHVTSRRFLALLFLMLTIAGIYVFKDIVSYFEDIEKYSSVGYSLFGMPRAMNIFSGIMLGIAGSSIFGSIIAVVLGFDLITKERETGSMKAMLSVPVYRDEIINGKALGGIIAIIFAVTVVFMLTLGLLLLYGIVPGLDELVFIFAFWLVTILYLTGIFVMSVMVSSFSSTSGMSFIYSLLLLLILTSVIYSTGSFAVDVITGPRPSINIENMDALEISEFYEQSNTYYQKQMELTNLVFYVSYDTNYRKLSTALTEPKRYIQNQANGQNNPDFEPDILDMLGRVWGNILFLIAYPVVFFGIAYVRFMRMDLR</sequence>
<dbReference type="GO" id="GO:0005886">
    <property type="term" value="C:plasma membrane"/>
    <property type="evidence" value="ECO:0007669"/>
    <property type="project" value="UniProtKB-SubCell"/>
</dbReference>
<dbReference type="KEGG" id="mefw:F1737_05855"/>
<keyword evidence="1" id="KW-0472">Membrane</keyword>
<proteinExistence type="predicted"/>
<feature type="transmembrane region" description="Helical" evidence="1">
    <location>
        <begin position="68"/>
        <end position="95"/>
    </location>
</feature>
<keyword evidence="1" id="KW-0812">Transmembrane</keyword>
<reference evidence="2 3" key="1">
    <citation type="submission" date="2019-09" db="EMBL/GenBank/DDBJ databases">
        <title>The complete genome of Methanoplanus sp. FWC-SCC4.</title>
        <authorList>
            <person name="Chen S.-C."/>
            <person name="Zhou Y.-Z."/>
            <person name="Lai M.-C."/>
        </authorList>
    </citation>
    <scope>NUCLEOTIDE SEQUENCE [LARGE SCALE GENOMIC DNA]</scope>
    <source>
        <strain evidence="2 3">FWC-SCC4</strain>
    </source>
</reference>
<dbReference type="GeneID" id="85229685"/>
<protein>
    <submittedName>
        <fullName evidence="2">ABC transporter permease</fullName>
    </submittedName>
</protein>
<organism evidence="2 3">
    <name type="scientific">Methanochimaera problematica</name>
    <dbReference type="NCBI Taxonomy" id="2609417"/>
    <lineage>
        <taxon>Archaea</taxon>
        <taxon>Methanobacteriati</taxon>
        <taxon>Methanobacteriota</taxon>
        <taxon>Stenosarchaea group</taxon>
        <taxon>Methanomicrobia</taxon>
        <taxon>Methanomicrobiales</taxon>
        <taxon>Methanomicrobiaceae</taxon>
        <taxon>Methanochimaera</taxon>
    </lineage>
</organism>
<dbReference type="RefSeq" id="WP_317137854.1">
    <property type="nucleotide sequence ID" value="NZ_CP043875.1"/>
</dbReference>
<feature type="transmembrane region" description="Helical" evidence="1">
    <location>
        <begin position="300"/>
        <end position="322"/>
    </location>
</feature>
<dbReference type="PANTHER" id="PTHR43471">
    <property type="entry name" value="ABC TRANSPORTER PERMEASE"/>
    <property type="match status" value="1"/>
</dbReference>
<name>A0AA97FDY7_9EURY</name>
<keyword evidence="3" id="KW-1185">Reference proteome</keyword>
<feature type="transmembrane region" description="Helical" evidence="1">
    <location>
        <begin position="21"/>
        <end position="39"/>
    </location>
</feature>
<dbReference type="AlphaFoldDB" id="A0AA97FDY7"/>
<evidence type="ECO:0000313" key="3">
    <source>
        <dbReference type="Proteomes" id="UP001301797"/>
    </source>
</evidence>
<feature type="transmembrane region" description="Helical" evidence="1">
    <location>
        <begin position="123"/>
        <end position="150"/>
    </location>
</feature>
<gene>
    <name evidence="2" type="ORF">F1737_05855</name>
</gene>
<feature type="transmembrane region" description="Helical" evidence="1">
    <location>
        <begin position="191"/>
        <end position="213"/>
    </location>
</feature>
<keyword evidence="1" id="KW-1133">Transmembrane helix</keyword>
<dbReference type="Proteomes" id="UP001301797">
    <property type="component" value="Chromosome"/>
</dbReference>
<evidence type="ECO:0000313" key="2">
    <source>
        <dbReference type="EMBL" id="WOF16268.1"/>
    </source>
</evidence>
<accession>A0AA97FDY7</accession>
<dbReference type="GO" id="GO:0140359">
    <property type="term" value="F:ABC-type transporter activity"/>
    <property type="evidence" value="ECO:0007669"/>
    <property type="project" value="InterPro"/>
</dbReference>
<feature type="transmembrane region" description="Helical" evidence="1">
    <location>
        <begin position="156"/>
        <end position="179"/>
    </location>
</feature>
<dbReference type="Pfam" id="PF12679">
    <property type="entry name" value="ABC2_membrane_2"/>
    <property type="match status" value="1"/>
</dbReference>
<evidence type="ECO:0000256" key="1">
    <source>
        <dbReference type="SAM" id="Phobius"/>
    </source>
</evidence>
<dbReference type="EMBL" id="CP043875">
    <property type="protein sequence ID" value="WOF16268.1"/>
    <property type="molecule type" value="Genomic_DNA"/>
</dbReference>